<evidence type="ECO:0000256" key="1">
    <source>
        <dbReference type="HAMAP-Rule" id="MF_00386"/>
    </source>
</evidence>
<dbReference type="Pfam" id="PF01809">
    <property type="entry name" value="YidD"/>
    <property type="match status" value="1"/>
</dbReference>
<accession>A0A9D1FGX5</accession>
<comment type="subcellular location">
    <subcellularLocation>
        <location evidence="1">Cell membrane</location>
        <topology evidence="1">Peripheral membrane protein</topology>
        <orientation evidence="1">Cytoplasmic side</orientation>
    </subcellularLocation>
</comment>
<gene>
    <name evidence="2" type="primary">yidD</name>
    <name evidence="2" type="ORF">IAD02_02765</name>
</gene>
<comment type="similarity">
    <text evidence="1">Belongs to the UPF0161 family.</text>
</comment>
<evidence type="ECO:0000313" key="2">
    <source>
        <dbReference type="EMBL" id="HIS70888.1"/>
    </source>
</evidence>
<dbReference type="NCBIfam" id="TIGR00278">
    <property type="entry name" value="membrane protein insertion efficiency factor YidD"/>
    <property type="match status" value="1"/>
</dbReference>
<dbReference type="GO" id="GO:0005886">
    <property type="term" value="C:plasma membrane"/>
    <property type="evidence" value="ECO:0007669"/>
    <property type="project" value="UniProtKB-SubCell"/>
</dbReference>
<organism evidence="2 3">
    <name type="scientific">Candidatus Enterousia intestinigallinarum</name>
    <dbReference type="NCBI Taxonomy" id="2840790"/>
    <lineage>
        <taxon>Bacteria</taxon>
        <taxon>Pseudomonadati</taxon>
        <taxon>Pseudomonadota</taxon>
        <taxon>Alphaproteobacteria</taxon>
        <taxon>Candidatus Enterousia</taxon>
    </lineage>
</organism>
<comment type="caution">
    <text evidence="2">The sequence shown here is derived from an EMBL/GenBank/DDBJ whole genome shotgun (WGS) entry which is preliminary data.</text>
</comment>
<dbReference type="AlphaFoldDB" id="A0A9D1FGX5"/>
<name>A0A9D1FGX5_9PROT</name>
<dbReference type="PANTHER" id="PTHR33383">
    <property type="entry name" value="MEMBRANE PROTEIN INSERTION EFFICIENCY FACTOR-RELATED"/>
    <property type="match status" value="1"/>
</dbReference>
<comment type="function">
    <text evidence="1">Could be involved in insertion of integral membrane proteins into the membrane.</text>
</comment>
<dbReference type="HAMAP" id="MF_00386">
    <property type="entry name" value="UPF0161_YidD"/>
    <property type="match status" value="1"/>
</dbReference>
<protein>
    <recommendedName>
        <fullName evidence="1">Putative membrane protein insertion efficiency factor</fullName>
    </recommendedName>
</protein>
<dbReference type="Proteomes" id="UP000886742">
    <property type="component" value="Unassembled WGS sequence"/>
</dbReference>
<sequence>MQTKKQKNNLARRVAISMVRAYQVCISPFIGGRAACRFVPTCSEYTRQAIEKYGILRGTIMGMRRILRCRPGGGFGYDPVP</sequence>
<evidence type="ECO:0000313" key="3">
    <source>
        <dbReference type="Proteomes" id="UP000886742"/>
    </source>
</evidence>
<dbReference type="EMBL" id="DVJI01000011">
    <property type="protein sequence ID" value="HIS70888.1"/>
    <property type="molecule type" value="Genomic_DNA"/>
</dbReference>
<reference evidence="2" key="2">
    <citation type="journal article" date="2021" name="PeerJ">
        <title>Extensive microbial diversity within the chicken gut microbiome revealed by metagenomics and culture.</title>
        <authorList>
            <person name="Gilroy R."/>
            <person name="Ravi A."/>
            <person name="Getino M."/>
            <person name="Pursley I."/>
            <person name="Horton D.L."/>
            <person name="Alikhan N.F."/>
            <person name="Baker D."/>
            <person name="Gharbi K."/>
            <person name="Hall N."/>
            <person name="Watson M."/>
            <person name="Adriaenssens E.M."/>
            <person name="Foster-Nyarko E."/>
            <person name="Jarju S."/>
            <person name="Secka A."/>
            <person name="Antonio M."/>
            <person name="Oren A."/>
            <person name="Chaudhuri R.R."/>
            <person name="La Ragione R."/>
            <person name="Hildebrand F."/>
            <person name="Pallen M.J."/>
        </authorList>
    </citation>
    <scope>NUCLEOTIDE SEQUENCE</scope>
    <source>
        <strain evidence="2">ChiGjej3B3-5194</strain>
    </source>
</reference>
<dbReference type="SMART" id="SM01234">
    <property type="entry name" value="Haemolytic"/>
    <property type="match status" value="1"/>
</dbReference>
<dbReference type="PANTHER" id="PTHR33383:SF1">
    <property type="entry name" value="MEMBRANE PROTEIN INSERTION EFFICIENCY FACTOR-RELATED"/>
    <property type="match status" value="1"/>
</dbReference>
<keyword evidence="1" id="KW-1003">Cell membrane</keyword>
<reference evidence="2" key="1">
    <citation type="submission" date="2020-10" db="EMBL/GenBank/DDBJ databases">
        <authorList>
            <person name="Gilroy R."/>
        </authorList>
    </citation>
    <scope>NUCLEOTIDE SEQUENCE</scope>
    <source>
        <strain evidence="2">ChiGjej3B3-5194</strain>
    </source>
</reference>
<dbReference type="InterPro" id="IPR002696">
    <property type="entry name" value="Membr_insert_effic_factor_YidD"/>
</dbReference>
<proteinExistence type="inferred from homology"/>
<keyword evidence="1" id="KW-0472">Membrane</keyword>